<evidence type="ECO:0000256" key="5">
    <source>
        <dbReference type="ARBA" id="ARBA00022989"/>
    </source>
</evidence>
<feature type="transmembrane region" description="Helical" evidence="7">
    <location>
        <begin position="378"/>
        <end position="404"/>
    </location>
</feature>
<keyword evidence="5 7" id="KW-1133">Transmembrane helix</keyword>
<proteinExistence type="predicted"/>
<name>A0AA45QRC0_9LACT</name>
<feature type="transmembrane region" description="Helical" evidence="7">
    <location>
        <begin position="75"/>
        <end position="96"/>
    </location>
</feature>
<dbReference type="PANTHER" id="PTHR23517:SF3">
    <property type="entry name" value="INTEGRAL MEMBRANE TRANSPORT PROTEIN"/>
    <property type="match status" value="1"/>
</dbReference>
<keyword evidence="4 7" id="KW-0812">Transmembrane</keyword>
<feature type="transmembrane region" description="Helical" evidence="7">
    <location>
        <begin position="296"/>
        <end position="329"/>
    </location>
</feature>
<feature type="transmembrane region" description="Helical" evidence="7">
    <location>
        <begin position="42"/>
        <end position="63"/>
    </location>
</feature>
<protein>
    <submittedName>
        <fullName evidence="9">MFS transporter</fullName>
    </submittedName>
</protein>
<evidence type="ECO:0000313" key="10">
    <source>
        <dbReference type="Proteomes" id="UP000663608"/>
    </source>
</evidence>
<keyword evidence="10" id="KW-1185">Reference proteome</keyword>
<comment type="subcellular location">
    <subcellularLocation>
        <location evidence="1">Cell membrane</location>
        <topology evidence="1">Multi-pass membrane protein</topology>
    </subcellularLocation>
</comment>
<dbReference type="EMBL" id="CP070872">
    <property type="protein sequence ID" value="QSE76813.1"/>
    <property type="molecule type" value="Genomic_DNA"/>
</dbReference>
<dbReference type="SUPFAM" id="SSF103473">
    <property type="entry name" value="MFS general substrate transporter"/>
    <property type="match status" value="1"/>
</dbReference>
<dbReference type="KEGG" id="lti:JW886_00515"/>
<dbReference type="AlphaFoldDB" id="A0AA45QRC0"/>
<keyword evidence="2" id="KW-0813">Transport</keyword>
<evidence type="ECO:0000256" key="1">
    <source>
        <dbReference type="ARBA" id="ARBA00004651"/>
    </source>
</evidence>
<feature type="transmembrane region" description="Helical" evidence="7">
    <location>
        <begin position="167"/>
        <end position="187"/>
    </location>
</feature>
<dbReference type="Pfam" id="PF07690">
    <property type="entry name" value="MFS_1"/>
    <property type="match status" value="1"/>
</dbReference>
<dbReference type="InterPro" id="IPR036259">
    <property type="entry name" value="MFS_trans_sf"/>
</dbReference>
<feature type="transmembrane region" description="Helical" evidence="7">
    <location>
        <begin position="138"/>
        <end position="161"/>
    </location>
</feature>
<dbReference type="InterPro" id="IPR050171">
    <property type="entry name" value="MFS_Transporters"/>
</dbReference>
<evidence type="ECO:0000256" key="7">
    <source>
        <dbReference type="SAM" id="Phobius"/>
    </source>
</evidence>
<dbReference type="Gene3D" id="1.20.1250.20">
    <property type="entry name" value="MFS general substrate transporter like domains"/>
    <property type="match status" value="1"/>
</dbReference>
<evidence type="ECO:0000313" key="9">
    <source>
        <dbReference type="EMBL" id="QSE76813.1"/>
    </source>
</evidence>
<dbReference type="PROSITE" id="PS50850">
    <property type="entry name" value="MFS"/>
    <property type="match status" value="1"/>
</dbReference>
<evidence type="ECO:0000256" key="3">
    <source>
        <dbReference type="ARBA" id="ARBA00022475"/>
    </source>
</evidence>
<feature type="transmembrane region" description="Helical" evidence="7">
    <location>
        <begin position="265"/>
        <end position="284"/>
    </location>
</feature>
<keyword evidence="3" id="KW-1003">Cell membrane</keyword>
<dbReference type="PANTHER" id="PTHR23517">
    <property type="entry name" value="RESISTANCE PROTEIN MDTM, PUTATIVE-RELATED-RELATED"/>
    <property type="match status" value="1"/>
</dbReference>
<feature type="transmembrane region" description="Helical" evidence="7">
    <location>
        <begin position="220"/>
        <end position="238"/>
    </location>
</feature>
<dbReference type="GO" id="GO:0022857">
    <property type="term" value="F:transmembrane transporter activity"/>
    <property type="evidence" value="ECO:0007669"/>
    <property type="project" value="InterPro"/>
</dbReference>
<evidence type="ECO:0000259" key="8">
    <source>
        <dbReference type="PROSITE" id="PS50850"/>
    </source>
</evidence>
<keyword evidence="6 7" id="KW-0472">Membrane</keyword>
<dbReference type="CDD" id="cd17329">
    <property type="entry name" value="MFS_MdtH_MDR_like"/>
    <property type="match status" value="1"/>
</dbReference>
<dbReference type="GO" id="GO:0005886">
    <property type="term" value="C:plasma membrane"/>
    <property type="evidence" value="ECO:0007669"/>
    <property type="project" value="UniProtKB-SubCell"/>
</dbReference>
<organism evidence="9 10">
    <name type="scientific">Lactococcus taiwanensis</name>
    <dbReference type="NCBI Taxonomy" id="1151742"/>
    <lineage>
        <taxon>Bacteria</taxon>
        <taxon>Bacillati</taxon>
        <taxon>Bacillota</taxon>
        <taxon>Bacilli</taxon>
        <taxon>Lactobacillales</taxon>
        <taxon>Streptococcaceae</taxon>
        <taxon>Lactococcus</taxon>
    </lineage>
</organism>
<evidence type="ECO:0000256" key="2">
    <source>
        <dbReference type="ARBA" id="ARBA00022448"/>
    </source>
</evidence>
<dbReference type="RefSeq" id="WP_205872041.1">
    <property type="nucleotide sequence ID" value="NZ_CP070872.1"/>
</dbReference>
<feature type="transmembrane region" description="Helical" evidence="7">
    <location>
        <begin position="102"/>
        <end position="126"/>
    </location>
</feature>
<accession>A0AA45QRC0</accession>
<sequence>MKEFWNLDKNLQLRLGIVFLGAFSYGTVFSSMTIYYNQYLGSAITGVLLALSAVATFVAGLLAGFFADRQGRKPVMVVGTLIQFGGAILAILANLPGHINPWLTFLAFLCISFGYNFVITAGNAMIIDASNAENRKIVFLLDYWAQNLSVILGAALGAWLFRPAFEALLAILLVTVLVSFFLTTFVMTETFSPVKHSEDGEPLAKENIFQAYRTVVKDRTYMVFMTASIGTTFIIMQFDNFLPVHLANSFQTVTFWGFEIYGQRMLTIFLILACVLVVALMTTLNRFTQNWSHQKGFVLGSLGMALGMIFAFLTTSFVPIFIAGIIYTLGEIIYTPSVQTLGADLMHPDKIGAYNGVGAVRTPIASVLAGLLVSVSPLIHAAGVSLVLGVVEIFAIVLVHYAAVRHQREVVRGQHD</sequence>
<feature type="domain" description="Major facilitator superfamily (MFS) profile" evidence="8">
    <location>
        <begin position="10"/>
        <end position="407"/>
    </location>
</feature>
<dbReference type="InterPro" id="IPR011701">
    <property type="entry name" value="MFS"/>
</dbReference>
<evidence type="ECO:0000256" key="6">
    <source>
        <dbReference type="ARBA" id="ARBA00023136"/>
    </source>
</evidence>
<reference evidence="9 10" key="1">
    <citation type="submission" date="2021-02" db="EMBL/GenBank/DDBJ databases">
        <title>Complete genome sequence of Lactococcus lactis strain K_LL004.</title>
        <authorList>
            <person name="Kim H.B."/>
        </authorList>
    </citation>
    <scope>NUCLEOTIDE SEQUENCE [LARGE SCALE GENOMIC DNA]</scope>
    <source>
        <strain evidence="9 10">K_LL004</strain>
    </source>
</reference>
<dbReference type="Proteomes" id="UP000663608">
    <property type="component" value="Chromosome"/>
</dbReference>
<feature type="transmembrane region" description="Helical" evidence="7">
    <location>
        <begin position="12"/>
        <end position="36"/>
    </location>
</feature>
<dbReference type="InterPro" id="IPR020846">
    <property type="entry name" value="MFS_dom"/>
</dbReference>
<gene>
    <name evidence="9" type="ORF">JW886_00515</name>
</gene>
<evidence type="ECO:0000256" key="4">
    <source>
        <dbReference type="ARBA" id="ARBA00022692"/>
    </source>
</evidence>